<evidence type="ECO:0000256" key="1">
    <source>
        <dbReference type="ARBA" id="ARBA00010282"/>
    </source>
</evidence>
<dbReference type="PANTHER" id="PTHR43597">
    <property type="entry name" value="SULFUR ACCEPTOR PROTEIN CSDE"/>
    <property type="match status" value="1"/>
</dbReference>
<feature type="domain" description="Fe-S metabolism associated" evidence="2">
    <location>
        <begin position="16"/>
        <end position="136"/>
    </location>
</feature>
<comment type="similarity">
    <text evidence="1">Belongs to the SufE family.</text>
</comment>
<dbReference type="AlphaFoldDB" id="A0AAP3XSJ8"/>
<gene>
    <name evidence="3" type="ORF">PZ740_12560</name>
</gene>
<comment type="caution">
    <text evidence="3">The sequence shown here is derived from an EMBL/GenBank/DDBJ whole genome shotgun (WGS) entry which is preliminary data.</text>
</comment>
<reference evidence="3 4" key="1">
    <citation type="submission" date="2023-03" db="EMBL/GenBank/DDBJ databases">
        <title>YIM 152171 draft genome.</title>
        <authorList>
            <person name="Yang Z."/>
        </authorList>
    </citation>
    <scope>NUCLEOTIDE SEQUENCE [LARGE SCALE GENOMIC DNA]</scope>
    <source>
        <strain evidence="3 4">YIM 152171</strain>
    </source>
</reference>
<name>A0AAP3XSJ8_9PROT</name>
<dbReference type="Proteomes" id="UP001301140">
    <property type="component" value="Unassembled WGS sequence"/>
</dbReference>
<evidence type="ECO:0000259" key="2">
    <source>
        <dbReference type="Pfam" id="PF02657"/>
    </source>
</evidence>
<proteinExistence type="inferred from homology"/>
<dbReference type="Gene3D" id="3.90.1010.10">
    <property type="match status" value="1"/>
</dbReference>
<dbReference type="Pfam" id="PF02657">
    <property type="entry name" value="SufE"/>
    <property type="match status" value="1"/>
</dbReference>
<dbReference type="RefSeq" id="WP_327789630.1">
    <property type="nucleotide sequence ID" value="NZ_JARGEQ010000126.1"/>
</dbReference>
<evidence type="ECO:0000313" key="3">
    <source>
        <dbReference type="EMBL" id="MDF1587211.1"/>
    </source>
</evidence>
<keyword evidence="4" id="KW-1185">Reference proteome</keyword>
<evidence type="ECO:0000313" key="4">
    <source>
        <dbReference type="Proteomes" id="UP001301140"/>
    </source>
</evidence>
<dbReference type="SUPFAM" id="SSF82649">
    <property type="entry name" value="SufE/NifU"/>
    <property type="match status" value="1"/>
</dbReference>
<dbReference type="PANTHER" id="PTHR43597:SF5">
    <property type="entry name" value="SUFE-LIKE PROTEIN 2, CHLOROPLASTIC"/>
    <property type="match status" value="1"/>
</dbReference>
<dbReference type="EMBL" id="JARGEQ010000126">
    <property type="protein sequence ID" value="MDF1587211.1"/>
    <property type="molecule type" value="Genomic_DNA"/>
</dbReference>
<protein>
    <submittedName>
        <fullName evidence="3">SufE family protein</fullName>
    </submittedName>
</protein>
<sequence>MAEDATIADTQRELKEDFELLEDPRDRIEYIIDLGKRLAPLDERHKTEGNRVRGCQSQVWMVAELDEQAGRIHLAADSDAIIVKGLIALLLRLYDGRTAEEILANPPTVLEEIGLKNFLTPGRSNGLYSMINRIRQLAGIYAGVTPEARAAAG</sequence>
<organism evidence="3 4">
    <name type="scientific">Marinimicrococcus flavescens</name>
    <dbReference type="NCBI Taxonomy" id="3031815"/>
    <lineage>
        <taxon>Bacteria</taxon>
        <taxon>Pseudomonadati</taxon>
        <taxon>Pseudomonadota</taxon>
        <taxon>Alphaproteobacteria</taxon>
        <taxon>Geminicoccales</taxon>
        <taxon>Geminicoccaceae</taxon>
        <taxon>Marinimicrococcus</taxon>
    </lineage>
</organism>
<dbReference type="InterPro" id="IPR003808">
    <property type="entry name" value="Fe-S_metab-assoc_dom"/>
</dbReference>
<accession>A0AAP3XSJ8</accession>